<dbReference type="InterPro" id="IPR036942">
    <property type="entry name" value="Beta-barrel_TonB_sf"/>
</dbReference>
<evidence type="ECO:0000313" key="16">
    <source>
        <dbReference type="Proteomes" id="UP000644693"/>
    </source>
</evidence>
<feature type="domain" description="TonB-dependent receptor plug" evidence="14">
    <location>
        <begin position="86"/>
        <end position="170"/>
    </location>
</feature>
<evidence type="ECO:0000256" key="8">
    <source>
        <dbReference type="ARBA" id="ARBA00023136"/>
    </source>
</evidence>
<protein>
    <submittedName>
        <fullName evidence="15">Vitamin B12 transporter BtuB</fullName>
    </submittedName>
</protein>
<dbReference type="Gene3D" id="2.40.170.20">
    <property type="entry name" value="TonB-dependent receptor, beta-barrel domain"/>
    <property type="match status" value="1"/>
</dbReference>
<comment type="subcellular location">
    <subcellularLocation>
        <location evidence="1 11">Cell outer membrane</location>
        <topology evidence="1 11">Multi-pass membrane protein</topology>
    </subcellularLocation>
</comment>
<dbReference type="EMBL" id="BMYM01000001">
    <property type="protein sequence ID" value="GHD32245.1"/>
    <property type="molecule type" value="Genomic_DNA"/>
</dbReference>
<dbReference type="Pfam" id="PF07715">
    <property type="entry name" value="Plug"/>
    <property type="match status" value="1"/>
</dbReference>
<reference evidence="15" key="1">
    <citation type="journal article" date="2014" name="Int. J. Syst. Evol. Microbiol.">
        <title>Complete genome sequence of Corynebacterium casei LMG S-19264T (=DSM 44701T), isolated from a smear-ripened cheese.</title>
        <authorList>
            <consortium name="US DOE Joint Genome Institute (JGI-PGF)"/>
            <person name="Walter F."/>
            <person name="Albersmeier A."/>
            <person name="Kalinowski J."/>
            <person name="Ruckert C."/>
        </authorList>
    </citation>
    <scope>NUCLEOTIDE SEQUENCE</scope>
    <source>
        <strain evidence="15">KCTC 23430</strain>
    </source>
</reference>
<proteinExistence type="inferred from homology"/>
<evidence type="ECO:0000256" key="1">
    <source>
        <dbReference type="ARBA" id="ARBA00004571"/>
    </source>
</evidence>
<gene>
    <name evidence="15" type="primary">btuB</name>
    <name evidence="15" type="ORF">GCM10007053_16150</name>
</gene>
<evidence type="ECO:0000256" key="11">
    <source>
        <dbReference type="PROSITE-ProRule" id="PRU01360"/>
    </source>
</evidence>
<dbReference type="InterPro" id="IPR039426">
    <property type="entry name" value="TonB-dep_rcpt-like"/>
</dbReference>
<evidence type="ECO:0000259" key="13">
    <source>
        <dbReference type="Pfam" id="PF00593"/>
    </source>
</evidence>
<evidence type="ECO:0000256" key="10">
    <source>
        <dbReference type="ARBA" id="ARBA00023237"/>
    </source>
</evidence>
<keyword evidence="3 11" id="KW-0813">Transport</keyword>
<reference evidence="15" key="2">
    <citation type="submission" date="2020-09" db="EMBL/GenBank/DDBJ databases">
        <authorList>
            <person name="Sun Q."/>
            <person name="Kim S."/>
        </authorList>
    </citation>
    <scope>NUCLEOTIDE SEQUENCE</scope>
    <source>
        <strain evidence="15">KCTC 23430</strain>
    </source>
</reference>
<dbReference type="InterPro" id="IPR012910">
    <property type="entry name" value="Plug_dom"/>
</dbReference>
<name>A0A919CK45_9GAMM</name>
<evidence type="ECO:0000256" key="4">
    <source>
        <dbReference type="ARBA" id="ARBA00022452"/>
    </source>
</evidence>
<dbReference type="InterPro" id="IPR000531">
    <property type="entry name" value="Beta-barrel_TonB"/>
</dbReference>
<keyword evidence="10 11" id="KW-0998">Cell outer membrane</keyword>
<dbReference type="CDD" id="cd01347">
    <property type="entry name" value="ligand_gated_channel"/>
    <property type="match status" value="1"/>
</dbReference>
<keyword evidence="5 11" id="KW-0812">Transmembrane</keyword>
<keyword evidence="9" id="KW-0675">Receptor</keyword>
<keyword evidence="6" id="KW-0732">Signal</keyword>
<evidence type="ECO:0000256" key="6">
    <source>
        <dbReference type="ARBA" id="ARBA00022729"/>
    </source>
</evidence>
<evidence type="ECO:0000313" key="15">
    <source>
        <dbReference type="EMBL" id="GHD32245.1"/>
    </source>
</evidence>
<keyword evidence="16" id="KW-1185">Reference proteome</keyword>
<evidence type="ECO:0000256" key="5">
    <source>
        <dbReference type="ARBA" id="ARBA00022692"/>
    </source>
</evidence>
<comment type="caution">
    <text evidence="15">The sequence shown here is derived from an EMBL/GenBank/DDBJ whole genome shotgun (WGS) entry which is preliminary data.</text>
</comment>
<dbReference type="Pfam" id="PF00593">
    <property type="entry name" value="TonB_dep_Rec_b-barrel"/>
    <property type="match status" value="1"/>
</dbReference>
<sequence>MLYYRASNHPDIGGPPGYRRATRHLSMKDHLRPLTLITALFTATITSAEPALEEVRVVGQRNLLNQSLYLQGDQQSIRPDEQVSLNRTVGDIIERLPGVTLNGQGGLLQSYSVRGFSRWRIRTEVDGVPIITDRRAGNSASFVPPELLSNVTVARGPASSLYGSGALGGTVNLASIQPDGVEATLEGQSTDNAIAATLGYGDGEHFAGAVSVRRADRSEDARGRPLNSGYEQVGALLKSRIELDSYDLSLSWLPSYGKDIGKSNSEYPDRGVSDYPEDLHSVVSVQVQNADQWLARLYHHYQDWESRTERIGVRTNVTDYKSHTLGGMAYTATDILSGVGRSGVEWVGRRGVEISDQEFNADGEPVISSENIDGQEDNLAAFVDQQWQLGALSYGGGLRYDYIDQEDAGRSRSDNKLNGNLSASWAANDAWTVSASAGTGFRFPSLTELYFNGVTPRGETVGNPDLAPEENLGFQLGLDYQGNAVSASLHSYINDLDDYIERYRISDELRSYRNLDGAQIWGFEAQLDWQSHEQLRHSLSYQWQRGEDDDGRWLSDLNPPALRYLLEWQGQRYRVQSDLSYRQERDDFGEGEQALDSAVIWNGRLVRQFGSRWEGEIYANNLLDELYLGTADEDAAYQPGRTIGVRLRWFGG</sequence>
<dbReference type="Gene3D" id="2.170.130.10">
    <property type="entry name" value="TonB-dependent receptor, plug domain"/>
    <property type="match status" value="1"/>
</dbReference>
<dbReference type="AlphaFoldDB" id="A0A919CK45"/>
<evidence type="ECO:0000256" key="2">
    <source>
        <dbReference type="ARBA" id="ARBA00008143"/>
    </source>
</evidence>
<accession>A0A919CK45</accession>
<dbReference type="SUPFAM" id="SSF56935">
    <property type="entry name" value="Porins"/>
    <property type="match status" value="1"/>
</dbReference>
<evidence type="ECO:0000256" key="9">
    <source>
        <dbReference type="ARBA" id="ARBA00023170"/>
    </source>
</evidence>
<keyword evidence="7 12" id="KW-0798">TonB box</keyword>
<dbReference type="InterPro" id="IPR037066">
    <property type="entry name" value="Plug_dom_sf"/>
</dbReference>
<organism evidence="15 16">
    <name type="scientific">Parahalioglobus pacificus</name>
    <dbReference type="NCBI Taxonomy" id="930806"/>
    <lineage>
        <taxon>Bacteria</taxon>
        <taxon>Pseudomonadati</taxon>
        <taxon>Pseudomonadota</taxon>
        <taxon>Gammaproteobacteria</taxon>
        <taxon>Cellvibrionales</taxon>
        <taxon>Halieaceae</taxon>
        <taxon>Parahalioglobus</taxon>
    </lineage>
</organism>
<evidence type="ECO:0000256" key="3">
    <source>
        <dbReference type="ARBA" id="ARBA00022448"/>
    </source>
</evidence>
<dbReference type="PANTHER" id="PTHR30069:SF29">
    <property type="entry name" value="HEMOGLOBIN AND HEMOGLOBIN-HAPTOGLOBIN-BINDING PROTEIN 1-RELATED"/>
    <property type="match status" value="1"/>
</dbReference>
<dbReference type="GO" id="GO:0044718">
    <property type="term" value="P:siderophore transmembrane transport"/>
    <property type="evidence" value="ECO:0007669"/>
    <property type="project" value="TreeGrafter"/>
</dbReference>
<evidence type="ECO:0000256" key="12">
    <source>
        <dbReference type="RuleBase" id="RU003357"/>
    </source>
</evidence>
<evidence type="ECO:0000256" key="7">
    <source>
        <dbReference type="ARBA" id="ARBA00023077"/>
    </source>
</evidence>
<comment type="similarity">
    <text evidence="2">Belongs to the TonB-dependent receptor family. Hemoglobin/haptoglobin binding protein subfamily.</text>
</comment>
<dbReference type="PROSITE" id="PS52016">
    <property type="entry name" value="TONB_DEPENDENT_REC_3"/>
    <property type="match status" value="1"/>
</dbReference>
<keyword evidence="4 11" id="KW-1134">Transmembrane beta strand</keyword>
<dbReference type="GO" id="GO:0009279">
    <property type="term" value="C:cell outer membrane"/>
    <property type="evidence" value="ECO:0007669"/>
    <property type="project" value="UniProtKB-SubCell"/>
</dbReference>
<dbReference type="Proteomes" id="UP000644693">
    <property type="component" value="Unassembled WGS sequence"/>
</dbReference>
<evidence type="ECO:0000259" key="14">
    <source>
        <dbReference type="Pfam" id="PF07715"/>
    </source>
</evidence>
<feature type="domain" description="TonB-dependent receptor-like beta-barrel" evidence="13">
    <location>
        <begin position="242"/>
        <end position="622"/>
    </location>
</feature>
<keyword evidence="8 11" id="KW-0472">Membrane</keyword>
<dbReference type="GO" id="GO:0015344">
    <property type="term" value="F:siderophore uptake transmembrane transporter activity"/>
    <property type="evidence" value="ECO:0007669"/>
    <property type="project" value="TreeGrafter"/>
</dbReference>
<dbReference type="PANTHER" id="PTHR30069">
    <property type="entry name" value="TONB-DEPENDENT OUTER MEMBRANE RECEPTOR"/>
    <property type="match status" value="1"/>
</dbReference>